<evidence type="ECO:0000256" key="1">
    <source>
        <dbReference type="ARBA" id="ARBA00004651"/>
    </source>
</evidence>
<evidence type="ECO:0000256" key="2">
    <source>
        <dbReference type="ARBA" id="ARBA00022448"/>
    </source>
</evidence>
<gene>
    <name evidence="11" type="ORF">NH26_01145</name>
</gene>
<accession>A0A1S1YVJ9</accession>
<feature type="transmembrane region" description="Helical" evidence="10">
    <location>
        <begin position="85"/>
        <end position="110"/>
    </location>
</feature>
<feature type="transmembrane region" description="Helical" evidence="10">
    <location>
        <begin position="169"/>
        <end position="189"/>
    </location>
</feature>
<keyword evidence="2" id="KW-0813">Transport</keyword>
<evidence type="ECO:0000256" key="10">
    <source>
        <dbReference type="SAM" id="Phobius"/>
    </source>
</evidence>
<dbReference type="InterPro" id="IPR002528">
    <property type="entry name" value="MATE_fam"/>
</dbReference>
<dbReference type="GO" id="GO:0005886">
    <property type="term" value="C:plasma membrane"/>
    <property type="evidence" value="ECO:0007669"/>
    <property type="project" value="UniProtKB-SubCell"/>
</dbReference>
<keyword evidence="5 10" id="KW-0812">Transmembrane</keyword>
<feature type="transmembrane region" description="Helical" evidence="10">
    <location>
        <begin position="130"/>
        <end position="148"/>
    </location>
</feature>
<dbReference type="NCBIfam" id="TIGR00797">
    <property type="entry name" value="matE"/>
    <property type="match status" value="1"/>
</dbReference>
<evidence type="ECO:0000256" key="5">
    <source>
        <dbReference type="ARBA" id="ARBA00022692"/>
    </source>
</evidence>
<evidence type="ECO:0000256" key="8">
    <source>
        <dbReference type="ARBA" id="ARBA00023136"/>
    </source>
</evidence>
<evidence type="ECO:0000256" key="3">
    <source>
        <dbReference type="ARBA" id="ARBA00022449"/>
    </source>
</evidence>
<feature type="transmembrane region" description="Helical" evidence="10">
    <location>
        <begin position="274"/>
        <end position="299"/>
    </location>
</feature>
<evidence type="ECO:0000313" key="12">
    <source>
        <dbReference type="Proteomes" id="UP000179797"/>
    </source>
</evidence>
<dbReference type="GO" id="GO:0042910">
    <property type="term" value="F:xenobiotic transmembrane transporter activity"/>
    <property type="evidence" value="ECO:0007669"/>
    <property type="project" value="InterPro"/>
</dbReference>
<dbReference type="GO" id="GO:0015297">
    <property type="term" value="F:antiporter activity"/>
    <property type="evidence" value="ECO:0007669"/>
    <property type="project" value="UniProtKB-KW"/>
</dbReference>
<feature type="transmembrane region" description="Helical" evidence="10">
    <location>
        <begin position="320"/>
        <end position="341"/>
    </location>
</feature>
<comment type="subcellular location">
    <subcellularLocation>
        <location evidence="1">Cell membrane</location>
        <topology evidence="1">Multi-pass membrane protein</topology>
    </subcellularLocation>
</comment>
<dbReference type="InterPro" id="IPR050222">
    <property type="entry name" value="MATE_MdtK"/>
</dbReference>
<feature type="transmembrane region" description="Helical" evidence="10">
    <location>
        <begin position="353"/>
        <end position="379"/>
    </location>
</feature>
<comment type="caution">
    <text evidence="11">The sequence shown here is derived from an EMBL/GenBank/DDBJ whole genome shotgun (WGS) entry which is preliminary data.</text>
</comment>
<dbReference type="RefSeq" id="WP_044226591.1">
    <property type="nucleotide sequence ID" value="NZ_JRYR02000001.1"/>
</dbReference>
<sequence>MKTTKKSFFKEVWDIALPVSLQSVLQFALSMIDQIMVGQLGETVIASVGLGSRLSFIFLVAITGLANGAGVFVAQFWGRNEKDKISFLIGDLLKLGIVVTVIGVGLSIAFPHQILSLFSEDTEVIRLGGLYQQIIAIGFPAALLSAAYSASLRSIGQAKLVLKISLIKIIVNTVFNYMLIFGFGVIPALGMEGAAWATIIAMWLEAIILYILVRYKQFPGDIKWKHLFHFDKQMLLPLISISAPLVLGEISWAMGETGYSMIYGRMGTVDIAAMTITIPLQVLFFGFFTGLASAAAILIGYELGQNNFRKARLYGNKFTINTFFVGIGMAFFIALLSPLYIKLYEVSPEVSEITQTLCFIFAFLFPIKMTNYITAGGVLRSGGDTKFTTSLGLISTWAFSIPLGCIAAFYFNLPIYWVYVVVSIEEYLRLSVYVWRKNTGKWARNLVKK</sequence>
<evidence type="ECO:0000256" key="6">
    <source>
        <dbReference type="ARBA" id="ARBA00022989"/>
    </source>
</evidence>
<dbReference type="Proteomes" id="UP000179797">
    <property type="component" value="Unassembled WGS sequence"/>
</dbReference>
<dbReference type="PIRSF" id="PIRSF006603">
    <property type="entry name" value="DinF"/>
    <property type="match status" value="1"/>
</dbReference>
<proteinExistence type="predicted"/>
<dbReference type="AlphaFoldDB" id="A0A1S1YVJ9"/>
<keyword evidence="12" id="KW-1185">Reference proteome</keyword>
<feature type="transmembrane region" description="Helical" evidence="10">
    <location>
        <begin position="234"/>
        <end position="254"/>
    </location>
</feature>
<dbReference type="PANTHER" id="PTHR43298:SF2">
    <property type="entry name" value="FMN_FAD EXPORTER YEEO-RELATED"/>
    <property type="match status" value="1"/>
</dbReference>
<organism evidence="11 12">
    <name type="scientific">Flammeovirga pacifica</name>
    <dbReference type="NCBI Taxonomy" id="915059"/>
    <lineage>
        <taxon>Bacteria</taxon>
        <taxon>Pseudomonadati</taxon>
        <taxon>Bacteroidota</taxon>
        <taxon>Cytophagia</taxon>
        <taxon>Cytophagales</taxon>
        <taxon>Flammeovirgaceae</taxon>
        <taxon>Flammeovirga</taxon>
    </lineage>
</organism>
<evidence type="ECO:0000313" key="11">
    <source>
        <dbReference type="EMBL" id="OHX65054.1"/>
    </source>
</evidence>
<feature type="transmembrane region" description="Helical" evidence="10">
    <location>
        <begin position="391"/>
        <end position="410"/>
    </location>
</feature>
<protein>
    <recommendedName>
        <fullName evidence="9">Multidrug-efflux transporter</fullName>
    </recommendedName>
</protein>
<dbReference type="Pfam" id="PF01554">
    <property type="entry name" value="MatE"/>
    <property type="match status" value="2"/>
</dbReference>
<dbReference type="STRING" id="915059.NH26_01145"/>
<evidence type="ECO:0000256" key="9">
    <source>
        <dbReference type="ARBA" id="ARBA00031636"/>
    </source>
</evidence>
<name>A0A1S1YVJ9_FLAPC</name>
<dbReference type="EMBL" id="JRYR02000001">
    <property type="protein sequence ID" value="OHX65054.1"/>
    <property type="molecule type" value="Genomic_DNA"/>
</dbReference>
<evidence type="ECO:0000256" key="4">
    <source>
        <dbReference type="ARBA" id="ARBA00022475"/>
    </source>
</evidence>
<evidence type="ECO:0000256" key="7">
    <source>
        <dbReference type="ARBA" id="ARBA00023065"/>
    </source>
</evidence>
<reference evidence="11 12" key="1">
    <citation type="journal article" date="2012" name="Int. J. Syst. Evol. Microbiol.">
        <title>Flammeovirga pacifica sp. nov., isolated from deep-sea sediment.</title>
        <authorList>
            <person name="Xu H."/>
            <person name="Fu Y."/>
            <person name="Yang N."/>
            <person name="Ding Z."/>
            <person name="Lai Q."/>
            <person name="Zeng R."/>
        </authorList>
    </citation>
    <scope>NUCLEOTIDE SEQUENCE [LARGE SCALE GENOMIC DNA]</scope>
    <source>
        <strain evidence="12">DSM 24597 / LMG 26175 / WPAGA1</strain>
    </source>
</reference>
<keyword evidence="4" id="KW-1003">Cell membrane</keyword>
<dbReference type="GO" id="GO:0006811">
    <property type="term" value="P:monoatomic ion transport"/>
    <property type="evidence" value="ECO:0007669"/>
    <property type="project" value="UniProtKB-KW"/>
</dbReference>
<keyword evidence="8 10" id="KW-0472">Membrane</keyword>
<keyword evidence="7" id="KW-0406">Ion transport</keyword>
<keyword evidence="6 10" id="KW-1133">Transmembrane helix</keyword>
<dbReference type="CDD" id="cd13134">
    <property type="entry name" value="MATE_like_8"/>
    <property type="match status" value="1"/>
</dbReference>
<dbReference type="OrthoDB" id="9780160at2"/>
<feature type="transmembrane region" description="Helical" evidence="10">
    <location>
        <begin position="52"/>
        <end position="73"/>
    </location>
</feature>
<dbReference type="PANTHER" id="PTHR43298">
    <property type="entry name" value="MULTIDRUG RESISTANCE PROTEIN NORM-RELATED"/>
    <property type="match status" value="1"/>
</dbReference>
<feature type="transmembrane region" description="Helical" evidence="10">
    <location>
        <begin position="195"/>
        <end position="213"/>
    </location>
</feature>
<dbReference type="InterPro" id="IPR048279">
    <property type="entry name" value="MdtK-like"/>
</dbReference>
<keyword evidence="3" id="KW-0050">Antiport</keyword>